<dbReference type="RefSeq" id="WP_209894740.1">
    <property type="nucleotide sequence ID" value="NZ_JAGGMR010000001.1"/>
</dbReference>
<name>A0ABS4QLT7_9NOCA</name>
<protein>
    <submittedName>
        <fullName evidence="1">Uncharacterized protein</fullName>
    </submittedName>
</protein>
<organism evidence="1 2">
    <name type="scientific">Nocardia goodfellowii</name>
    <dbReference type="NCBI Taxonomy" id="882446"/>
    <lineage>
        <taxon>Bacteria</taxon>
        <taxon>Bacillati</taxon>
        <taxon>Actinomycetota</taxon>
        <taxon>Actinomycetes</taxon>
        <taxon>Mycobacteriales</taxon>
        <taxon>Nocardiaceae</taxon>
        <taxon>Nocardia</taxon>
    </lineage>
</organism>
<keyword evidence="2" id="KW-1185">Reference proteome</keyword>
<comment type="caution">
    <text evidence="1">The sequence shown here is derived from an EMBL/GenBank/DDBJ whole genome shotgun (WGS) entry which is preliminary data.</text>
</comment>
<accession>A0ABS4QLT7</accession>
<reference evidence="1 2" key="1">
    <citation type="submission" date="2021-03" db="EMBL/GenBank/DDBJ databases">
        <title>Sequencing the genomes of 1000 actinobacteria strains.</title>
        <authorList>
            <person name="Klenk H.-P."/>
        </authorList>
    </citation>
    <scope>NUCLEOTIDE SEQUENCE [LARGE SCALE GENOMIC DNA]</scope>
    <source>
        <strain evidence="1 2">DSM 45516</strain>
    </source>
</reference>
<dbReference type="EMBL" id="JAGGMR010000001">
    <property type="protein sequence ID" value="MBP2192110.1"/>
    <property type="molecule type" value="Genomic_DNA"/>
</dbReference>
<evidence type="ECO:0000313" key="2">
    <source>
        <dbReference type="Proteomes" id="UP001519325"/>
    </source>
</evidence>
<sequence>MSTGSVSLWSRDGLYITASVRDSGALVIEGQHLRQGGEFEYTLTVAPEKVVYVLEALGGRPEADVLELLAANAESIVRQGEKSWLESLGLTPEFWTREGAR</sequence>
<gene>
    <name evidence="1" type="ORF">BJ987_005011</name>
</gene>
<proteinExistence type="predicted"/>
<evidence type="ECO:0000313" key="1">
    <source>
        <dbReference type="EMBL" id="MBP2192110.1"/>
    </source>
</evidence>
<dbReference type="Proteomes" id="UP001519325">
    <property type="component" value="Unassembled WGS sequence"/>
</dbReference>